<dbReference type="InterPro" id="IPR019874">
    <property type="entry name" value="RF_methyltr_PrmC"/>
</dbReference>
<feature type="domain" description="Methyltransferase small" evidence="6">
    <location>
        <begin position="99"/>
        <end position="189"/>
    </location>
</feature>
<dbReference type="Gene3D" id="1.10.8.10">
    <property type="entry name" value="DNA helicase RuvA subunit, C-terminal domain"/>
    <property type="match status" value="1"/>
</dbReference>
<dbReference type="HAMAP" id="MF_02126">
    <property type="entry name" value="RF_methyltr_PrmC"/>
    <property type="match status" value="1"/>
</dbReference>
<evidence type="ECO:0000313" key="8">
    <source>
        <dbReference type="EMBL" id="MRH00807.1"/>
    </source>
</evidence>
<dbReference type="Gene3D" id="3.40.50.150">
    <property type="entry name" value="Vaccinia Virus protein VP39"/>
    <property type="match status" value="1"/>
</dbReference>
<dbReference type="InterPro" id="IPR040758">
    <property type="entry name" value="PrmC_N"/>
</dbReference>
<evidence type="ECO:0000256" key="3">
    <source>
        <dbReference type="ARBA" id="ARBA00022691"/>
    </source>
</evidence>
<organism evidence="8 11">
    <name type="scientific">Xanthomonas sontii</name>
    <dbReference type="NCBI Taxonomy" id="2650745"/>
    <lineage>
        <taxon>Bacteria</taxon>
        <taxon>Pseudomonadati</taxon>
        <taxon>Pseudomonadota</taxon>
        <taxon>Gammaproteobacteria</taxon>
        <taxon>Lysobacterales</taxon>
        <taxon>Lysobacteraceae</taxon>
        <taxon>Xanthomonas</taxon>
    </lineage>
</organism>
<evidence type="ECO:0000256" key="1">
    <source>
        <dbReference type="ARBA" id="ARBA00022603"/>
    </source>
</evidence>
<dbReference type="GO" id="GO:0102559">
    <property type="term" value="F:peptide chain release factor N(5)-glutamine methyltransferase activity"/>
    <property type="evidence" value="ECO:0007669"/>
    <property type="project" value="UniProtKB-EC"/>
</dbReference>
<keyword evidence="2 5" id="KW-0808">Transferase</keyword>
<comment type="caution">
    <text evidence="8">The sequence shown here is derived from an EMBL/GenBank/DDBJ whole genome shotgun (WGS) entry which is preliminary data.</text>
</comment>
<evidence type="ECO:0000313" key="10">
    <source>
        <dbReference type="Proteomes" id="UP000437931"/>
    </source>
</evidence>
<proteinExistence type="inferred from homology"/>
<dbReference type="Pfam" id="PF17827">
    <property type="entry name" value="PrmC_N"/>
    <property type="match status" value="1"/>
</dbReference>
<feature type="binding site" evidence="5">
    <location>
        <position position="139"/>
    </location>
    <ligand>
        <name>S-adenosyl-L-methionine</name>
        <dbReference type="ChEBI" id="CHEBI:59789"/>
    </ligand>
</feature>
<dbReference type="EC" id="2.1.1.297" evidence="5"/>
<evidence type="ECO:0000256" key="2">
    <source>
        <dbReference type="ARBA" id="ARBA00022679"/>
    </source>
</evidence>
<dbReference type="InterPro" id="IPR004556">
    <property type="entry name" value="HemK-like"/>
</dbReference>
<dbReference type="SUPFAM" id="SSF53335">
    <property type="entry name" value="S-adenosyl-L-methionine-dependent methyltransferases"/>
    <property type="match status" value="1"/>
</dbReference>
<sequence>MNAPTPESLLRAACTQVERSDAEALLLHALQRDRAWLFAHARDPLADEVADGFQALLARRAQGEPVAYLTGRRGFWTLDLAVGPATLIPRADTERLVELALERLDLAPGCRVADLGTGSGAIALALASERPQAQVTATDLSAAALAVAQANAQAHGLGNVAFAHGPWLAPLAGQRFDLIASNPPYIAAGDPHLQQGDLRYEPASALASGPDGLDDLRRIVADAPAHLLPGGWLLLEHGWDQGAAVRALLEVAGFAEVATYQDLEARDRVTLGQWPVLEA</sequence>
<dbReference type="Pfam" id="PF05175">
    <property type="entry name" value="MTS"/>
    <property type="match status" value="1"/>
</dbReference>
<dbReference type="PANTHER" id="PTHR18895:SF74">
    <property type="entry name" value="MTRF1L RELEASE FACTOR GLUTAMINE METHYLTRANSFERASE"/>
    <property type="match status" value="1"/>
</dbReference>
<feature type="binding site" evidence="5">
    <location>
        <position position="182"/>
    </location>
    <ligand>
        <name>S-adenosyl-L-methionine</name>
        <dbReference type="ChEBI" id="CHEBI:59789"/>
    </ligand>
</feature>
<evidence type="ECO:0000259" key="7">
    <source>
        <dbReference type="Pfam" id="PF17827"/>
    </source>
</evidence>
<dbReference type="PANTHER" id="PTHR18895">
    <property type="entry name" value="HEMK METHYLTRANSFERASE"/>
    <property type="match status" value="1"/>
</dbReference>
<evidence type="ECO:0000256" key="4">
    <source>
        <dbReference type="ARBA" id="ARBA00048391"/>
    </source>
</evidence>
<keyword evidence="1 5" id="KW-0489">Methyltransferase</keyword>
<keyword evidence="10" id="KW-1185">Reference proteome</keyword>
<dbReference type="GO" id="GO:0032259">
    <property type="term" value="P:methylation"/>
    <property type="evidence" value="ECO:0007669"/>
    <property type="project" value="UniProtKB-KW"/>
</dbReference>
<dbReference type="InterPro" id="IPR002052">
    <property type="entry name" value="DNA_methylase_N6_adenine_CS"/>
</dbReference>
<feature type="binding site" evidence="5">
    <location>
        <begin position="182"/>
        <end position="185"/>
    </location>
    <ligand>
        <name>substrate</name>
    </ligand>
</feature>
<gene>
    <name evidence="5 8" type="primary">prmC</name>
    <name evidence="8" type="ORF">GIY21_10960</name>
    <name evidence="9" type="ORF">GIY22_11485</name>
</gene>
<reference evidence="9" key="2">
    <citation type="journal article" date="2020" name="Plant Dis.">
        <title>A Grain Rot of Rice in Iran Caused by a Xanthomonas Strain Closely Related to X. sacchari.</title>
        <authorList>
            <person name="Mirghasempour S.A."/>
            <person name="Huang S."/>
            <person name="Studholme D.J."/>
            <person name="Brady C.L."/>
        </authorList>
    </citation>
    <scope>NUCLEOTIDE SEQUENCE</scope>
    <source>
        <strain evidence="9">SAM114</strain>
    </source>
</reference>
<dbReference type="Proteomes" id="UP000437931">
    <property type="component" value="Unassembled WGS sequence"/>
</dbReference>
<feature type="binding site" evidence="5">
    <location>
        <position position="167"/>
    </location>
    <ligand>
        <name>S-adenosyl-L-methionine</name>
        <dbReference type="ChEBI" id="CHEBI:59789"/>
    </ligand>
</feature>
<evidence type="ECO:0000259" key="6">
    <source>
        <dbReference type="Pfam" id="PF05175"/>
    </source>
</evidence>
<accession>A0A6N7QC84</accession>
<dbReference type="GO" id="GO:0003676">
    <property type="term" value="F:nucleic acid binding"/>
    <property type="evidence" value="ECO:0007669"/>
    <property type="project" value="InterPro"/>
</dbReference>
<dbReference type="InterPro" id="IPR050320">
    <property type="entry name" value="N5-glutamine_MTase"/>
</dbReference>
<evidence type="ECO:0000313" key="9">
    <source>
        <dbReference type="EMBL" id="MRH75249.1"/>
    </source>
</evidence>
<dbReference type="Proteomes" id="UP000439314">
    <property type="component" value="Unassembled WGS sequence"/>
</dbReference>
<comment type="similarity">
    <text evidence="5">Belongs to the protein N5-glutamine methyltransferase family. PrmC subfamily.</text>
</comment>
<evidence type="ECO:0000313" key="11">
    <source>
        <dbReference type="Proteomes" id="UP000439314"/>
    </source>
</evidence>
<feature type="binding site" evidence="5">
    <location>
        <begin position="116"/>
        <end position="120"/>
    </location>
    <ligand>
        <name>S-adenosyl-L-methionine</name>
        <dbReference type="ChEBI" id="CHEBI:59789"/>
    </ligand>
</feature>
<dbReference type="NCBIfam" id="TIGR03534">
    <property type="entry name" value="RF_mod_PrmC"/>
    <property type="match status" value="1"/>
</dbReference>
<protein>
    <recommendedName>
        <fullName evidence="5">Release factor glutamine methyltransferase</fullName>
        <shortName evidence="5">RF MTase</shortName>
        <ecNumber evidence="5">2.1.1.297</ecNumber>
    </recommendedName>
    <alternativeName>
        <fullName evidence="5">N5-glutamine methyltransferase PrmC</fullName>
    </alternativeName>
    <alternativeName>
        <fullName evidence="5">Protein-(glutamine-N5) MTase PrmC</fullName>
    </alternativeName>
    <alternativeName>
        <fullName evidence="5">Protein-glutamine N-methyltransferase PrmC</fullName>
    </alternativeName>
</protein>
<dbReference type="CDD" id="cd02440">
    <property type="entry name" value="AdoMet_MTases"/>
    <property type="match status" value="1"/>
</dbReference>
<dbReference type="RefSeq" id="WP_153751508.1">
    <property type="nucleotide sequence ID" value="NZ_WJPM01000008.1"/>
</dbReference>
<dbReference type="EMBL" id="WJPM01000008">
    <property type="protein sequence ID" value="MRH75249.1"/>
    <property type="molecule type" value="Genomic_DNA"/>
</dbReference>
<evidence type="ECO:0000256" key="5">
    <source>
        <dbReference type="HAMAP-Rule" id="MF_02126"/>
    </source>
</evidence>
<dbReference type="EMBL" id="WJPN01000008">
    <property type="protein sequence ID" value="MRH00807.1"/>
    <property type="molecule type" value="Genomic_DNA"/>
</dbReference>
<keyword evidence="3 5" id="KW-0949">S-adenosyl-L-methionine</keyword>
<dbReference type="NCBIfam" id="TIGR00536">
    <property type="entry name" value="hemK_fam"/>
    <property type="match status" value="1"/>
</dbReference>
<dbReference type="InterPro" id="IPR029063">
    <property type="entry name" value="SAM-dependent_MTases_sf"/>
</dbReference>
<comment type="catalytic activity">
    <reaction evidence="4 5">
        <text>L-glutaminyl-[peptide chain release factor] + S-adenosyl-L-methionine = N(5)-methyl-L-glutaminyl-[peptide chain release factor] + S-adenosyl-L-homocysteine + H(+)</text>
        <dbReference type="Rhea" id="RHEA:42896"/>
        <dbReference type="Rhea" id="RHEA-COMP:10271"/>
        <dbReference type="Rhea" id="RHEA-COMP:10272"/>
        <dbReference type="ChEBI" id="CHEBI:15378"/>
        <dbReference type="ChEBI" id="CHEBI:30011"/>
        <dbReference type="ChEBI" id="CHEBI:57856"/>
        <dbReference type="ChEBI" id="CHEBI:59789"/>
        <dbReference type="ChEBI" id="CHEBI:61891"/>
        <dbReference type="EC" id="2.1.1.297"/>
    </reaction>
</comment>
<reference evidence="10 11" key="1">
    <citation type="submission" date="2019-11" db="EMBL/GenBank/DDBJ databases">
        <title>First report of rice panicle blight caused by Xanthomonas sp. in Iran.</title>
        <authorList>
            <person name="Mirghasempour S.A."/>
            <person name="Huang S."/>
            <person name="Brady C.L."/>
            <person name="Studholme D.J."/>
        </authorList>
    </citation>
    <scope>NUCLEOTIDE SEQUENCE [LARGE SCALE GENOMIC DNA]</scope>
    <source>
        <strain evidence="8 11">ASD011</strain>
        <strain evidence="10">SAM114</strain>
    </source>
</reference>
<feature type="domain" description="Release factor glutamine methyltransferase N-terminal" evidence="7">
    <location>
        <begin position="8"/>
        <end position="71"/>
    </location>
</feature>
<dbReference type="PROSITE" id="PS00092">
    <property type="entry name" value="N6_MTASE"/>
    <property type="match status" value="1"/>
</dbReference>
<dbReference type="InterPro" id="IPR007848">
    <property type="entry name" value="Small_mtfrase_dom"/>
</dbReference>
<name>A0A6N7QC84_9XANT</name>
<dbReference type="FunFam" id="3.40.50.150:FF:000053">
    <property type="entry name" value="Release factor glutamine methyltransferase"/>
    <property type="match status" value="1"/>
</dbReference>
<dbReference type="AlphaFoldDB" id="A0A6N7QC84"/>
<comment type="function">
    <text evidence="5">Methylates the class 1 translation termination release factors RF1/PrfA and RF2/PrfB on the glutamine residue of the universally conserved GGQ motif.</text>
</comment>